<dbReference type="Pfam" id="PF13432">
    <property type="entry name" value="TPR_16"/>
    <property type="match status" value="1"/>
</dbReference>
<sequence length="429" mass="49268">MVSLREKMVSFLSTLFAIYITTVDASLEEVERHLKIGREFLQKGQTADALTQYHAAIDNDDYRAWHGRATCYLATGKSKPALADLEKVLALKPDFTAARLQRARVLFERSDFDAAAEDYKVILEKHPDSVDAQKHLDRIEPLKETIRNAYAYFNKKDYVTTENYLTTVIESCPSNADLYEKRAACYEQMGLVDKVITDIKKMANLIPDSTEAFFKISDMYFKLGKIESAMVEIRHCLKLNPEHKLCFPLFKLLKKLNKEFEGITKSRNEDRYSECIDGAWRVIKTPKIGDAIVMQAKEHMCHCFNKEGNSAEAIKFCDEVIEYYPNNIDALCDRAEALLAEEKYDDAIRDYQSALNIDKSAGRPKEGMDRAQKLKKQSQKRDYYKILQSKTDLISVVLTGDVRRISGLYDIQTDIQILGYPDMRTYPDI</sequence>
<dbReference type="GO" id="GO:0034975">
    <property type="term" value="P:protein folding in endoplasmic reticulum"/>
    <property type="evidence" value="ECO:0007669"/>
    <property type="project" value="TreeGrafter"/>
</dbReference>
<dbReference type="Pfam" id="PF13431">
    <property type="entry name" value="TPR_17"/>
    <property type="match status" value="1"/>
</dbReference>
<dbReference type="InterPro" id="IPR011990">
    <property type="entry name" value="TPR-like_helical_dom_sf"/>
</dbReference>
<proteinExistence type="predicted"/>
<dbReference type="PANTHER" id="PTHR44140:SF2">
    <property type="entry name" value="LD25575P"/>
    <property type="match status" value="1"/>
</dbReference>
<reference evidence="4" key="1">
    <citation type="submission" date="2022-11" db="UniProtKB">
        <authorList>
            <consortium name="WormBaseParasite"/>
        </authorList>
    </citation>
    <scope>IDENTIFICATION</scope>
</reference>
<dbReference type="PANTHER" id="PTHR44140">
    <property type="entry name" value="LD25575P"/>
    <property type="match status" value="1"/>
</dbReference>
<dbReference type="OMA" id="EMRASCY"/>
<dbReference type="SMART" id="SM00028">
    <property type="entry name" value="TPR"/>
    <property type="match status" value="7"/>
</dbReference>
<dbReference type="GO" id="GO:0051087">
    <property type="term" value="F:protein-folding chaperone binding"/>
    <property type="evidence" value="ECO:0007669"/>
    <property type="project" value="TreeGrafter"/>
</dbReference>
<feature type="repeat" description="TPR" evidence="1">
    <location>
        <begin position="210"/>
        <end position="243"/>
    </location>
</feature>
<dbReference type="WBParaSite" id="nRc.2.0.1.t41013-RA">
    <property type="protein sequence ID" value="nRc.2.0.1.t41013-RA"/>
    <property type="gene ID" value="nRc.2.0.1.g41013"/>
</dbReference>
<dbReference type="GO" id="GO:0005783">
    <property type="term" value="C:endoplasmic reticulum"/>
    <property type="evidence" value="ECO:0007669"/>
    <property type="project" value="TreeGrafter"/>
</dbReference>
<dbReference type="InterPro" id="IPR019734">
    <property type="entry name" value="TPR_rpt"/>
</dbReference>
<evidence type="ECO:0000256" key="2">
    <source>
        <dbReference type="SAM" id="SignalP"/>
    </source>
</evidence>
<feature type="chain" id="PRO_5037664881" evidence="2">
    <location>
        <begin position="26"/>
        <end position="429"/>
    </location>
</feature>
<feature type="repeat" description="TPR" evidence="1">
    <location>
        <begin position="328"/>
        <end position="361"/>
    </location>
</feature>
<keyword evidence="2" id="KW-0732">Signal</keyword>
<dbReference type="Proteomes" id="UP000887565">
    <property type="component" value="Unplaced"/>
</dbReference>
<feature type="repeat" description="TPR" evidence="1">
    <location>
        <begin position="96"/>
        <end position="129"/>
    </location>
</feature>
<dbReference type="AlphaFoldDB" id="A0A915KTU2"/>
<dbReference type="Gene3D" id="1.25.40.10">
    <property type="entry name" value="Tetratricopeptide repeat domain"/>
    <property type="match status" value="1"/>
</dbReference>
<evidence type="ECO:0000313" key="3">
    <source>
        <dbReference type="Proteomes" id="UP000887565"/>
    </source>
</evidence>
<dbReference type="GO" id="GO:0051787">
    <property type="term" value="F:misfolded protein binding"/>
    <property type="evidence" value="ECO:0007669"/>
    <property type="project" value="TreeGrafter"/>
</dbReference>
<dbReference type="PROSITE" id="PS50005">
    <property type="entry name" value="TPR"/>
    <property type="match status" value="4"/>
</dbReference>
<organism evidence="3 4">
    <name type="scientific">Romanomermis culicivorax</name>
    <name type="common">Nematode worm</name>
    <dbReference type="NCBI Taxonomy" id="13658"/>
    <lineage>
        <taxon>Eukaryota</taxon>
        <taxon>Metazoa</taxon>
        <taxon>Ecdysozoa</taxon>
        <taxon>Nematoda</taxon>
        <taxon>Enoplea</taxon>
        <taxon>Dorylaimia</taxon>
        <taxon>Mermithida</taxon>
        <taxon>Mermithoidea</taxon>
        <taxon>Mermithidae</taxon>
        <taxon>Romanomermis</taxon>
    </lineage>
</organism>
<accession>A0A915KTU2</accession>
<evidence type="ECO:0000313" key="4">
    <source>
        <dbReference type="WBParaSite" id="nRc.2.0.1.t41013-RA"/>
    </source>
</evidence>
<dbReference type="Pfam" id="PF13181">
    <property type="entry name" value="TPR_8"/>
    <property type="match status" value="1"/>
</dbReference>
<keyword evidence="1" id="KW-0802">TPR repeat</keyword>
<dbReference type="InterPro" id="IPR051727">
    <property type="entry name" value="DnaJ_C3_Co-chaperones"/>
</dbReference>
<evidence type="ECO:0000256" key="1">
    <source>
        <dbReference type="PROSITE-ProRule" id="PRU00339"/>
    </source>
</evidence>
<feature type="repeat" description="TPR" evidence="1">
    <location>
        <begin position="62"/>
        <end position="95"/>
    </location>
</feature>
<dbReference type="SUPFAM" id="SSF48452">
    <property type="entry name" value="TPR-like"/>
    <property type="match status" value="1"/>
</dbReference>
<feature type="signal peptide" evidence="2">
    <location>
        <begin position="1"/>
        <end position="25"/>
    </location>
</feature>
<keyword evidence="3" id="KW-1185">Reference proteome</keyword>
<protein>
    <submittedName>
        <fullName evidence="4">Tetratricopeptide repeat protein</fullName>
    </submittedName>
</protein>
<name>A0A915KTU2_ROMCU</name>